<proteinExistence type="inferred from homology"/>
<dbReference type="InterPro" id="IPR022522">
    <property type="entry name" value="Flagellar_motor_stator_MotA"/>
</dbReference>
<dbReference type="EMBL" id="FR695874">
    <property type="protein sequence ID" value="CBX30055.1"/>
    <property type="molecule type" value="Genomic_DNA"/>
</dbReference>
<keyword evidence="6 8" id="KW-0472">Membrane</keyword>
<dbReference type="GO" id="GO:0005886">
    <property type="term" value="C:plasma membrane"/>
    <property type="evidence" value="ECO:0007669"/>
    <property type="project" value="UniProtKB-SubCell"/>
</dbReference>
<dbReference type="GO" id="GO:0006935">
    <property type="term" value="P:chemotaxis"/>
    <property type="evidence" value="ECO:0007669"/>
    <property type="project" value="InterPro"/>
</dbReference>
<comment type="similarity">
    <text evidence="7">Belongs to the exbB/tolQ family.</text>
</comment>
<feature type="transmembrane region" description="Helical" evidence="8">
    <location>
        <begin position="178"/>
        <end position="201"/>
    </location>
</feature>
<name>E1YHD6_9BACT</name>
<feature type="transmembrane region" description="Helical" evidence="8">
    <location>
        <begin position="153"/>
        <end position="172"/>
    </location>
</feature>
<keyword evidence="7" id="KW-0653">Protein transport</keyword>
<keyword evidence="4" id="KW-0283">Flagellar rotation</keyword>
<dbReference type="PANTHER" id="PTHR30433:SF4">
    <property type="entry name" value="MOTILITY PROTEIN A"/>
    <property type="match status" value="1"/>
</dbReference>
<evidence type="ECO:0000256" key="4">
    <source>
        <dbReference type="ARBA" id="ARBA00022779"/>
    </source>
</evidence>
<dbReference type="InterPro" id="IPR046786">
    <property type="entry name" value="MotA_N"/>
</dbReference>
<gene>
    <name evidence="11" type="ORF">N47_D28640</name>
</gene>
<evidence type="ECO:0000313" key="11">
    <source>
        <dbReference type="EMBL" id="CBX30055.1"/>
    </source>
</evidence>
<evidence type="ECO:0000256" key="2">
    <source>
        <dbReference type="ARBA" id="ARBA00022475"/>
    </source>
</evidence>
<keyword evidence="5 8" id="KW-1133">Transmembrane helix</keyword>
<comment type="subcellular location">
    <subcellularLocation>
        <location evidence="1">Cell membrane</location>
        <topology evidence="1">Multi-pass membrane protein</topology>
    </subcellularLocation>
    <subcellularLocation>
        <location evidence="7">Membrane</location>
        <topology evidence="7">Multi-pass membrane protein</topology>
    </subcellularLocation>
</comment>
<keyword evidence="3 8" id="KW-0812">Transmembrane</keyword>
<dbReference type="NCBIfam" id="TIGR03818">
    <property type="entry name" value="MotA1"/>
    <property type="match status" value="1"/>
</dbReference>
<evidence type="ECO:0000256" key="7">
    <source>
        <dbReference type="RuleBase" id="RU004057"/>
    </source>
</evidence>
<accession>E1YHD6</accession>
<dbReference type="Pfam" id="PF20560">
    <property type="entry name" value="MotA_N"/>
    <property type="match status" value="1"/>
</dbReference>
<evidence type="ECO:0000256" key="5">
    <source>
        <dbReference type="ARBA" id="ARBA00022989"/>
    </source>
</evidence>
<feature type="transmembrane region" description="Helical" evidence="8">
    <location>
        <begin position="6"/>
        <end position="28"/>
    </location>
</feature>
<reference evidence="11" key="1">
    <citation type="journal article" date="2011" name="Environ. Microbiol.">
        <title>Genomic insights into the metabolic potential of the polycyclic aromatic hydrocarbon degrading sulfate-reducing Deltaproteobacterium N47.</title>
        <authorList>
            <person name="Bergmann F."/>
            <person name="Selesi D."/>
            <person name="Weinmaier T."/>
            <person name="Tischler P."/>
            <person name="Rattei T."/>
            <person name="Meckenstock R.U."/>
        </authorList>
    </citation>
    <scope>NUCLEOTIDE SEQUENCE</scope>
</reference>
<evidence type="ECO:0000259" key="9">
    <source>
        <dbReference type="Pfam" id="PF01618"/>
    </source>
</evidence>
<dbReference type="PANTHER" id="PTHR30433">
    <property type="entry name" value="CHEMOTAXIS PROTEIN MOTA"/>
    <property type="match status" value="1"/>
</dbReference>
<evidence type="ECO:0000256" key="6">
    <source>
        <dbReference type="ARBA" id="ARBA00023136"/>
    </source>
</evidence>
<dbReference type="InterPro" id="IPR047055">
    <property type="entry name" value="MotA-like"/>
</dbReference>
<dbReference type="AlphaFoldDB" id="E1YHD6"/>
<organism evidence="11">
    <name type="scientific">uncultured Desulfobacterium sp</name>
    <dbReference type="NCBI Taxonomy" id="201089"/>
    <lineage>
        <taxon>Bacteria</taxon>
        <taxon>Pseudomonadati</taxon>
        <taxon>Thermodesulfobacteriota</taxon>
        <taxon>Desulfobacteria</taxon>
        <taxon>Desulfobacterales</taxon>
        <taxon>Desulfobacteriaceae</taxon>
        <taxon>Desulfobacterium</taxon>
        <taxon>environmental samples</taxon>
    </lineage>
</organism>
<sequence>MEGGPLAVIIQPVEFMIIGGAAIGALLISAPPKLLKDIIGKIIGTVKGSTISKQSYLDLLKLMFDVFQLSRKDGLIALESHIENPETSNLFTQYPQFLNNHHILHFICDTFRLVVLGGVAAHDMEALMDCDIETHHHEGTKPGMILQKIGDSMPGLGIVAAVLGIVITMQAIDGPPEVIGHKVAVALVGTFLGIYLSYGFVQPIATNIDMANDEESKIFEVIKSGMIAFAKGLNPIIAVEFARRSIPSDYRPEFQEMEKHVKGKN</sequence>
<feature type="domain" description="Motility protein A N-terminal" evidence="10">
    <location>
        <begin position="1"/>
        <end position="74"/>
    </location>
</feature>
<dbReference type="GO" id="GO:0015031">
    <property type="term" value="P:protein transport"/>
    <property type="evidence" value="ECO:0007669"/>
    <property type="project" value="UniProtKB-KW"/>
</dbReference>
<protein>
    <submittedName>
        <fullName evidence="11">Chemotaxis protein motA</fullName>
    </submittedName>
</protein>
<keyword evidence="7" id="KW-0813">Transport</keyword>
<dbReference type="Pfam" id="PF01618">
    <property type="entry name" value="MotA_ExbB"/>
    <property type="match status" value="1"/>
</dbReference>
<evidence type="ECO:0000256" key="8">
    <source>
        <dbReference type="SAM" id="Phobius"/>
    </source>
</evidence>
<evidence type="ECO:0000256" key="3">
    <source>
        <dbReference type="ARBA" id="ARBA00022692"/>
    </source>
</evidence>
<keyword evidence="2" id="KW-1003">Cell membrane</keyword>
<dbReference type="InterPro" id="IPR002898">
    <property type="entry name" value="MotA_ExbB_proton_chnl"/>
</dbReference>
<evidence type="ECO:0000256" key="1">
    <source>
        <dbReference type="ARBA" id="ARBA00004651"/>
    </source>
</evidence>
<evidence type="ECO:0000259" key="10">
    <source>
        <dbReference type="Pfam" id="PF20560"/>
    </source>
</evidence>
<dbReference type="GO" id="GO:0071978">
    <property type="term" value="P:bacterial-type flagellum-dependent swarming motility"/>
    <property type="evidence" value="ECO:0007669"/>
    <property type="project" value="InterPro"/>
</dbReference>
<feature type="domain" description="MotA/TolQ/ExbB proton channel" evidence="9">
    <location>
        <begin position="117"/>
        <end position="219"/>
    </location>
</feature>